<evidence type="ECO:0000313" key="1">
    <source>
        <dbReference type="EMBL" id="SPO35418.1"/>
    </source>
</evidence>
<dbReference type="Proteomes" id="UP000323386">
    <property type="component" value="Unassembled WGS sequence"/>
</dbReference>
<accession>A0A5C3ET24</accession>
<reference evidence="1 2" key="1">
    <citation type="submission" date="2018-03" db="EMBL/GenBank/DDBJ databases">
        <authorList>
            <person name="Guldener U."/>
        </authorList>
    </citation>
    <scope>NUCLEOTIDE SEQUENCE [LARGE SCALE GENOMIC DNA]</scope>
    <source>
        <strain evidence="1 2">DAOM196992</strain>
    </source>
</reference>
<gene>
    <name evidence="1" type="ORF">PSFLO_00889</name>
</gene>
<proteinExistence type="predicted"/>
<protein>
    <submittedName>
        <fullName evidence="1">Uncharacterized protein</fullName>
    </submittedName>
</protein>
<organism evidence="1 2">
    <name type="scientific">Pseudozyma flocculosa</name>
    <dbReference type="NCBI Taxonomy" id="84751"/>
    <lineage>
        <taxon>Eukaryota</taxon>
        <taxon>Fungi</taxon>
        <taxon>Dikarya</taxon>
        <taxon>Basidiomycota</taxon>
        <taxon>Ustilaginomycotina</taxon>
        <taxon>Ustilaginomycetes</taxon>
        <taxon>Ustilaginales</taxon>
        <taxon>Ustilaginaceae</taxon>
        <taxon>Pseudozyma</taxon>
    </lineage>
</organism>
<evidence type="ECO:0000313" key="2">
    <source>
        <dbReference type="Proteomes" id="UP000323386"/>
    </source>
</evidence>
<keyword evidence="2" id="KW-1185">Reference proteome</keyword>
<name>A0A5C3ET24_9BASI</name>
<dbReference type="AlphaFoldDB" id="A0A5C3ET24"/>
<sequence>MLADKGGVDFAFQLLVRRQEPVPPFAPATTTLHRHSTCSSRDYSRCSEMGPSGSSRAVGAWGSAGCADPLTLGPLRHSQARQKYRGGHAALGSSLLVVLGASRARSALDATKDSPSKADAVVYRWASVEGGWSQCGTTGDRYDRDGLARSKARARRPE</sequence>
<dbReference type="EMBL" id="OOIP01000002">
    <property type="protein sequence ID" value="SPO35418.1"/>
    <property type="molecule type" value="Genomic_DNA"/>
</dbReference>